<protein>
    <submittedName>
        <fullName evidence="3">Uncharacterized protein</fullName>
    </submittedName>
</protein>
<evidence type="ECO:0000256" key="2">
    <source>
        <dbReference type="SAM" id="MobiDB-lite"/>
    </source>
</evidence>
<keyword evidence="4" id="KW-1185">Reference proteome</keyword>
<name>A0A1D2N406_ORCCI</name>
<evidence type="ECO:0000256" key="1">
    <source>
        <dbReference type="SAM" id="Coils"/>
    </source>
</evidence>
<evidence type="ECO:0000313" key="3">
    <source>
        <dbReference type="EMBL" id="ODN00003.1"/>
    </source>
</evidence>
<feature type="region of interest" description="Disordered" evidence="2">
    <location>
        <begin position="346"/>
        <end position="380"/>
    </location>
</feature>
<evidence type="ECO:0000313" key="4">
    <source>
        <dbReference type="Proteomes" id="UP000094527"/>
    </source>
</evidence>
<organism evidence="3 4">
    <name type="scientific">Orchesella cincta</name>
    <name type="common">Springtail</name>
    <name type="synonym">Podura cincta</name>
    <dbReference type="NCBI Taxonomy" id="48709"/>
    <lineage>
        <taxon>Eukaryota</taxon>
        <taxon>Metazoa</taxon>
        <taxon>Ecdysozoa</taxon>
        <taxon>Arthropoda</taxon>
        <taxon>Hexapoda</taxon>
        <taxon>Collembola</taxon>
        <taxon>Entomobryomorpha</taxon>
        <taxon>Entomobryoidea</taxon>
        <taxon>Orchesellidae</taxon>
        <taxon>Orchesellinae</taxon>
        <taxon>Orchesella</taxon>
    </lineage>
</organism>
<feature type="compositionally biased region" description="Polar residues" evidence="2">
    <location>
        <begin position="370"/>
        <end position="380"/>
    </location>
</feature>
<reference evidence="3 4" key="1">
    <citation type="journal article" date="2016" name="Genome Biol. Evol.">
        <title>Gene Family Evolution Reflects Adaptation to Soil Environmental Stressors in the Genome of the Collembolan Orchesella cincta.</title>
        <authorList>
            <person name="Faddeeva-Vakhrusheva A."/>
            <person name="Derks M.F."/>
            <person name="Anvar S.Y."/>
            <person name="Agamennone V."/>
            <person name="Suring W."/>
            <person name="Smit S."/>
            <person name="van Straalen N.M."/>
            <person name="Roelofs D."/>
        </authorList>
    </citation>
    <scope>NUCLEOTIDE SEQUENCE [LARGE SCALE GENOMIC DNA]</scope>
    <source>
        <tissue evidence="3">Mixed pool</tissue>
    </source>
</reference>
<accession>A0A1D2N406</accession>
<dbReference type="AlphaFoldDB" id="A0A1D2N406"/>
<dbReference type="Proteomes" id="UP000094527">
    <property type="component" value="Unassembled WGS sequence"/>
</dbReference>
<comment type="caution">
    <text evidence="3">The sequence shown here is derived from an EMBL/GenBank/DDBJ whole genome shotgun (WGS) entry which is preliminary data.</text>
</comment>
<proteinExistence type="predicted"/>
<gene>
    <name evidence="3" type="ORF">Ocin01_06679</name>
</gene>
<sequence length="380" mass="43568">MASDVFAHEMLDEQQIPELLNQSSMSGMDIGDGDCDMDNNNDVNANLVVVRDIAQQQELPWNANMTLHRGHNAADSELPPDFELDDSNSEFFVEAQEQLCEEETRDLYPKYTPELMGLPIVQRFNSQYGNEFIQMVNEGVAEGWRKVEERRREDEEEAAIKQRIADRQREIEEAKLKYASIEKKGTKKITESEKELKKAKRALNETNKTLKEVKENNVELQQKLKKANQWSLDASKQRAKIEEWETTHGIKFFAPQMDNSEDGPTIGDSEVILIITHVLPDSPEKKFKIRLQQHSEVKEDGETSILSFEALSIFPTFKEAYEVLKVANESQDFNKLVVDCKARWRRENENQSPKTNGYAKGEQTAPLFDSETSTLSNDST</sequence>
<feature type="coiled-coil region" evidence="1">
    <location>
        <begin position="157"/>
        <end position="230"/>
    </location>
</feature>
<keyword evidence="1" id="KW-0175">Coiled coil</keyword>
<dbReference type="EMBL" id="LJIJ01000240">
    <property type="protein sequence ID" value="ODN00003.1"/>
    <property type="molecule type" value="Genomic_DNA"/>
</dbReference>